<protein>
    <submittedName>
        <fullName evidence="1">Uncharacterized protein</fullName>
    </submittedName>
</protein>
<sequence length="59" mass="6378">MSIEREAQAEEKETSMIFLCFHLTREDLDGAFPSTVAFGVELTGSTGVGKLDPFAGLVK</sequence>
<reference evidence="1" key="1">
    <citation type="submission" date="2022-02" db="EMBL/GenBank/DDBJ databases">
        <title>Plant Genome Project.</title>
        <authorList>
            <person name="Zhang R.-G."/>
        </authorList>
    </citation>
    <scope>NUCLEOTIDE SEQUENCE</scope>
    <source>
        <strain evidence="1">AT1</strain>
    </source>
</reference>
<organism evidence="1 2">
    <name type="scientific">Rhododendron molle</name>
    <name type="common">Chinese azalea</name>
    <name type="synonym">Azalea mollis</name>
    <dbReference type="NCBI Taxonomy" id="49168"/>
    <lineage>
        <taxon>Eukaryota</taxon>
        <taxon>Viridiplantae</taxon>
        <taxon>Streptophyta</taxon>
        <taxon>Embryophyta</taxon>
        <taxon>Tracheophyta</taxon>
        <taxon>Spermatophyta</taxon>
        <taxon>Magnoliopsida</taxon>
        <taxon>eudicotyledons</taxon>
        <taxon>Gunneridae</taxon>
        <taxon>Pentapetalae</taxon>
        <taxon>asterids</taxon>
        <taxon>Ericales</taxon>
        <taxon>Ericaceae</taxon>
        <taxon>Ericoideae</taxon>
        <taxon>Rhodoreae</taxon>
        <taxon>Rhododendron</taxon>
    </lineage>
</organism>
<proteinExistence type="predicted"/>
<evidence type="ECO:0000313" key="1">
    <source>
        <dbReference type="EMBL" id="KAI8547916.1"/>
    </source>
</evidence>
<evidence type="ECO:0000313" key="2">
    <source>
        <dbReference type="Proteomes" id="UP001062846"/>
    </source>
</evidence>
<gene>
    <name evidence="1" type="ORF">RHMOL_Rhmol07G0232300</name>
</gene>
<name>A0ACC0N3T8_RHOML</name>
<keyword evidence="2" id="KW-1185">Reference proteome</keyword>
<dbReference type="Proteomes" id="UP001062846">
    <property type="component" value="Chromosome 7"/>
</dbReference>
<dbReference type="EMBL" id="CM046394">
    <property type="protein sequence ID" value="KAI8547916.1"/>
    <property type="molecule type" value="Genomic_DNA"/>
</dbReference>
<accession>A0ACC0N3T8</accession>
<comment type="caution">
    <text evidence="1">The sequence shown here is derived from an EMBL/GenBank/DDBJ whole genome shotgun (WGS) entry which is preliminary data.</text>
</comment>